<feature type="region of interest" description="Disordered" evidence="1">
    <location>
        <begin position="38"/>
        <end position="77"/>
    </location>
</feature>
<evidence type="ECO:0000256" key="1">
    <source>
        <dbReference type="SAM" id="MobiDB-lite"/>
    </source>
</evidence>
<comment type="caution">
    <text evidence="2">The sequence shown here is derived from an EMBL/GenBank/DDBJ whole genome shotgun (WGS) entry which is preliminary data.</text>
</comment>
<reference evidence="2" key="1">
    <citation type="submission" date="2019-12" db="EMBL/GenBank/DDBJ databases">
        <title>Genome sequencing and annotation of Brassica cretica.</title>
        <authorList>
            <person name="Studholme D.J."/>
            <person name="Sarris P.F."/>
        </authorList>
    </citation>
    <scope>NUCLEOTIDE SEQUENCE</scope>
    <source>
        <strain evidence="2">PFS-102/07</strain>
        <tissue evidence="2">Leaf</tissue>
    </source>
</reference>
<name>A0A8S9HW10_BRACR</name>
<organism evidence="2">
    <name type="scientific">Brassica cretica</name>
    <name type="common">Mustard</name>
    <dbReference type="NCBI Taxonomy" id="69181"/>
    <lineage>
        <taxon>Eukaryota</taxon>
        <taxon>Viridiplantae</taxon>
        <taxon>Streptophyta</taxon>
        <taxon>Embryophyta</taxon>
        <taxon>Tracheophyta</taxon>
        <taxon>Spermatophyta</taxon>
        <taxon>Magnoliopsida</taxon>
        <taxon>eudicotyledons</taxon>
        <taxon>Gunneridae</taxon>
        <taxon>Pentapetalae</taxon>
        <taxon>rosids</taxon>
        <taxon>malvids</taxon>
        <taxon>Brassicales</taxon>
        <taxon>Brassicaceae</taxon>
        <taxon>Brassiceae</taxon>
        <taxon>Brassica</taxon>
    </lineage>
</organism>
<evidence type="ECO:0000313" key="2">
    <source>
        <dbReference type="EMBL" id="KAF2560356.1"/>
    </source>
</evidence>
<dbReference type="AlphaFoldDB" id="A0A8S9HW10"/>
<gene>
    <name evidence="2" type="ORF">F2Q70_00016814</name>
</gene>
<sequence>MPSSTKSNKEKHLLFSENPAHLECTIRKDQRSTSLDAAAFTSTDSRTHPSTDTRPSSSTDLPHSTSIDSTPCTSIDP</sequence>
<protein>
    <submittedName>
        <fullName evidence="2">Uncharacterized protein</fullName>
    </submittedName>
</protein>
<accession>A0A8S9HW10</accession>
<dbReference type="EMBL" id="QGKY02001250">
    <property type="protein sequence ID" value="KAF2560356.1"/>
    <property type="molecule type" value="Genomic_DNA"/>
</dbReference>
<proteinExistence type="predicted"/>
<feature type="compositionally biased region" description="Polar residues" evidence="1">
    <location>
        <begin position="61"/>
        <end position="77"/>
    </location>
</feature>